<name>A0A838LB29_9SPHN</name>
<dbReference type="EMBL" id="JACEIB010000027">
    <property type="protein sequence ID" value="MBA2936613.1"/>
    <property type="molecule type" value="Genomic_DNA"/>
</dbReference>
<comment type="caution">
    <text evidence="2">The sequence shown here is derived from an EMBL/GenBank/DDBJ whole genome shotgun (WGS) entry which is preliminary data.</text>
</comment>
<organism evidence="2 3">
    <name type="scientific">Sphingomonas chungangi</name>
    <dbReference type="NCBI Taxonomy" id="2683589"/>
    <lineage>
        <taxon>Bacteria</taxon>
        <taxon>Pseudomonadati</taxon>
        <taxon>Pseudomonadota</taxon>
        <taxon>Alphaproteobacteria</taxon>
        <taxon>Sphingomonadales</taxon>
        <taxon>Sphingomonadaceae</taxon>
        <taxon>Sphingomonas</taxon>
    </lineage>
</organism>
<accession>A0A838LB29</accession>
<keyword evidence="3" id="KW-1185">Reference proteome</keyword>
<dbReference type="AlphaFoldDB" id="A0A838LB29"/>
<gene>
    <name evidence="2" type="ORF">HZF05_21245</name>
</gene>
<evidence type="ECO:0000313" key="3">
    <source>
        <dbReference type="Proteomes" id="UP000570166"/>
    </source>
</evidence>
<feature type="region of interest" description="Disordered" evidence="1">
    <location>
        <begin position="49"/>
        <end position="75"/>
    </location>
</feature>
<evidence type="ECO:0000256" key="1">
    <source>
        <dbReference type="SAM" id="MobiDB-lite"/>
    </source>
</evidence>
<dbReference type="Proteomes" id="UP000570166">
    <property type="component" value="Unassembled WGS sequence"/>
</dbReference>
<evidence type="ECO:0000313" key="2">
    <source>
        <dbReference type="EMBL" id="MBA2936613.1"/>
    </source>
</evidence>
<reference evidence="2 3" key="1">
    <citation type="submission" date="2020-07" db="EMBL/GenBank/DDBJ databases">
        <authorList>
            <person name="Sun Q."/>
        </authorList>
    </citation>
    <scope>NUCLEOTIDE SEQUENCE [LARGE SCALE GENOMIC DNA]</scope>
    <source>
        <strain evidence="2 3">CGMCC 1.13654</strain>
    </source>
</reference>
<protein>
    <submittedName>
        <fullName evidence="2">Uncharacterized protein</fullName>
    </submittedName>
</protein>
<sequence length="75" mass="9102">MFAKLRCRLSGHVRSQRRIWDDGLNWRSECVRCGASLIKDERDQWRAFDERKDASPRRREERQTSRQAEEEASHR</sequence>
<dbReference type="RefSeq" id="WP_160364443.1">
    <property type="nucleotide sequence ID" value="NZ_JACEIB010000027.1"/>
</dbReference>
<proteinExistence type="predicted"/>